<accession>A0ACC6MQX2</accession>
<keyword evidence="2" id="KW-1185">Reference proteome</keyword>
<sequence length="138" mass="15290">MRPLVINPNARLNRAGQPDRRYTRPNPHAVAIQCAPSFGYKWSVPVNLASLAKNYFHPAPAALGIAPVHWHDLRGTFGAISLINGEHYMRVSEWLGHESYVTTMTRYAAFIPKESGKAAPLRRPVASVGNVVSMRRSS</sequence>
<comment type="caution">
    <text evidence="1">The sequence shown here is derived from an EMBL/GenBank/DDBJ whole genome shotgun (WGS) entry which is preliminary data.</text>
</comment>
<organism evidence="1 2">
    <name type="scientific">Mycolicibacterium parafortuitum</name>
    <name type="common">Mycobacterium parafortuitum</name>
    <dbReference type="NCBI Taxonomy" id="39692"/>
    <lineage>
        <taxon>Bacteria</taxon>
        <taxon>Bacillati</taxon>
        <taxon>Actinomycetota</taxon>
        <taxon>Actinomycetes</taxon>
        <taxon>Mycobacteriales</taxon>
        <taxon>Mycobacteriaceae</taxon>
        <taxon>Mycolicibacterium</taxon>
    </lineage>
</organism>
<gene>
    <name evidence="1" type="ORF">OHX15_26465</name>
</gene>
<reference evidence="1 2" key="1">
    <citation type="journal article" date="2021" name="Chemosphere">
        <title>Bioballs carrying a syntrophic Rhodococcus and Mycolicibacterium consortium for simultaneous sorption and biodegradation of fuel oil in contaminated freshwater.</title>
        <authorList>
            <person name="Naloka K."/>
            <person name="Polrit D."/>
            <person name="Muangchinda C."/>
            <person name="Thoetkiattikul H."/>
            <person name="Pinyakong O."/>
        </authorList>
    </citation>
    <scope>NUCLEOTIDE SEQUENCE [LARGE SCALE GENOMIC DNA]</scope>
    <source>
        <strain evidence="1 2">J101</strain>
    </source>
</reference>
<protein>
    <submittedName>
        <fullName evidence="1">Uncharacterized protein</fullName>
    </submittedName>
</protein>
<name>A0ACC6MQX2_MYCPF</name>
<proteinExistence type="predicted"/>
<dbReference type="EMBL" id="JAOXLN010000044">
    <property type="protein sequence ID" value="MDZ5088956.1"/>
    <property type="molecule type" value="Genomic_DNA"/>
</dbReference>
<evidence type="ECO:0000313" key="1">
    <source>
        <dbReference type="EMBL" id="MDZ5088956.1"/>
    </source>
</evidence>
<dbReference type="Proteomes" id="UP001289645">
    <property type="component" value="Unassembled WGS sequence"/>
</dbReference>
<evidence type="ECO:0000313" key="2">
    <source>
        <dbReference type="Proteomes" id="UP001289645"/>
    </source>
</evidence>